<evidence type="ECO:0000256" key="1">
    <source>
        <dbReference type="SAM" id="Phobius"/>
    </source>
</evidence>
<proteinExistence type="predicted"/>
<dbReference type="EMBL" id="JAAXKZ010000026">
    <property type="protein sequence ID" value="NMH91873.1"/>
    <property type="molecule type" value="Genomic_DNA"/>
</dbReference>
<feature type="transmembrane region" description="Helical" evidence="1">
    <location>
        <begin position="43"/>
        <end position="61"/>
    </location>
</feature>
<comment type="caution">
    <text evidence="2">The sequence shown here is derived from an EMBL/GenBank/DDBJ whole genome shotgun (WGS) entry which is preliminary data.</text>
</comment>
<keyword evidence="1" id="KW-1133">Transmembrane helix</keyword>
<feature type="transmembrane region" description="Helical" evidence="1">
    <location>
        <begin position="13"/>
        <end position="31"/>
    </location>
</feature>
<keyword evidence="3" id="KW-1185">Reference proteome</keyword>
<accession>A0A848DH62</accession>
<sequence>MAVEEERGAGRRAAARATTVLAGLLVLFGLVAPNEIGGLTPGAFVRIPVEGLLGVALLLVLPTRARRVATVLAGVALGLLTILKIIDMGFFAVLARPFDPVTDWALSDAAMDFLTGSIGRVGATGSVVAVAVLATAVLILMTLSVVRLTRLVVRRRTAATRVVTVLGAAWVICTLLGAQLVPGVPVAADSAATLVHDRAVQVRAGLLDHQAFAAEAAVDAFRDRPGEELLTALRGKDVVLAFVESYGRDAVEDPAFAPQVGAVLDAGSRRLDAAGFASRSAFLTSPTAGGSSWLAHATFLSGLWIDNQQRYRTLVSSDRLTLTGAFRRASWRTVAVMPGTTGDWPEAAFYGHDRVYDFRNLGYRGPDLGWATMPDQYTLSAFERFERGQPDRSPVMAEIALVSSHAPWALIPRLVDWGGVGDGSVFDAMARRDDPPDAIWTKGPTLIRAEYRRSIEYSLNSLISYVETHGDDDLVLIFLGDHQPAPLITGDHAGHDVPITIIARDRAVLDRIAEWGWQDGLKPGPQAPAWRMDTFRNRFLSAFGP</sequence>
<organism evidence="2 3">
    <name type="scientific">Pseudonocardia bannensis</name>
    <dbReference type="NCBI Taxonomy" id="630973"/>
    <lineage>
        <taxon>Bacteria</taxon>
        <taxon>Bacillati</taxon>
        <taxon>Actinomycetota</taxon>
        <taxon>Actinomycetes</taxon>
        <taxon>Pseudonocardiales</taxon>
        <taxon>Pseudonocardiaceae</taxon>
        <taxon>Pseudonocardia</taxon>
    </lineage>
</organism>
<protein>
    <submittedName>
        <fullName evidence="2">Sulfatase</fullName>
    </submittedName>
</protein>
<reference evidence="2 3" key="1">
    <citation type="submission" date="2020-04" db="EMBL/GenBank/DDBJ databases">
        <authorList>
            <person name="Klaysubun C."/>
            <person name="Duangmal K."/>
            <person name="Lipun K."/>
        </authorList>
    </citation>
    <scope>NUCLEOTIDE SEQUENCE [LARGE SCALE GENOMIC DNA]</scope>
    <source>
        <strain evidence="2 3">DSM 45300</strain>
    </source>
</reference>
<feature type="transmembrane region" description="Helical" evidence="1">
    <location>
        <begin position="121"/>
        <end position="146"/>
    </location>
</feature>
<dbReference type="AlphaFoldDB" id="A0A848DH62"/>
<keyword evidence="1" id="KW-0472">Membrane</keyword>
<dbReference type="Proteomes" id="UP000586918">
    <property type="component" value="Unassembled WGS sequence"/>
</dbReference>
<evidence type="ECO:0000313" key="3">
    <source>
        <dbReference type="Proteomes" id="UP000586918"/>
    </source>
</evidence>
<feature type="transmembrane region" description="Helical" evidence="1">
    <location>
        <begin position="68"/>
        <end position="94"/>
    </location>
</feature>
<gene>
    <name evidence="2" type="ORF">HF519_09845</name>
</gene>
<dbReference type="Gene3D" id="3.40.720.10">
    <property type="entry name" value="Alkaline Phosphatase, subunit A"/>
    <property type="match status" value="1"/>
</dbReference>
<dbReference type="InterPro" id="IPR017850">
    <property type="entry name" value="Alkaline_phosphatase_core_sf"/>
</dbReference>
<keyword evidence="1" id="KW-0812">Transmembrane</keyword>
<dbReference type="SUPFAM" id="SSF53649">
    <property type="entry name" value="Alkaline phosphatase-like"/>
    <property type="match status" value="1"/>
</dbReference>
<feature type="transmembrane region" description="Helical" evidence="1">
    <location>
        <begin position="158"/>
        <end position="181"/>
    </location>
</feature>
<name>A0A848DH62_9PSEU</name>
<evidence type="ECO:0000313" key="2">
    <source>
        <dbReference type="EMBL" id="NMH91873.1"/>
    </source>
</evidence>